<evidence type="ECO:0000313" key="1">
    <source>
        <dbReference type="EMBL" id="KAF8671187.1"/>
    </source>
</evidence>
<evidence type="ECO:0000313" key="2">
    <source>
        <dbReference type="Proteomes" id="UP000650582"/>
    </source>
</evidence>
<proteinExistence type="predicted"/>
<comment type="caution">
    <text evidence="1">The sequence shown here is derived from an EMBL/GenBank/DDBJ whole genome shotgun (WGS) entry which is preliminary data.</text>
</comment>
<accession>A0A8H7H1P7</accession>
<protein>
    <submittedName>
        <fullName evidence="1">Uncharacterized protein</fullName>
    </submittedName>
</protein>
<dbReference type="AlphaFoldDB" id="A0A8H7H1P7"/>
<name>A0A8H7H1P7_9AGAM</name>
<sequence length="430" mass="48021">MHFPAIATGFCLLAKYFTKSPIPLSSVSSTPTVLSTSSIADITVKSAEGVSKAVESVEEVGTKPVKDVSKSVEKQAINTIERNASPFDERSGFERIESTRRSSILSFEASRSRTDSREIEVECAPNRGVLQARTKKDLELVAAKNPILRSITQRIELGEADELMNKVLKMFEEIEEMEKFRLQLQALRATFHEDLGDGVQARVDPIPLENWIDMIKEVEIALDIVRCEMTVEDVDDLLTRLYIEMNRLAAVYAKSKEDRKRIALKVSAKIKEYAEVLLESPCEVRLAVERARVRSVVAKCFTPSDAEYLALLSPGSSHIPSCDRSCVLSYLPYRVLERSEVGSEPDLILNEGSRCSTPSEVPNTPRVSISELQEEPGIMPMAEEPIGMNMRRLDVVVVKSKRIERKETAKVGQVRKMAKVTGGGKVAWRF</sequence>
<reference evidence="1" key="1">
    <citation type="submission" date="2020-09" db="EMBL/GenBank/DDBJ databases">
        <title>Comparative genome analyses of four rice-infecting Rhizoctonia solani isolates reveal extensive enrichment of homogalacturonan modification genes.</title>
        <authorList>
            <person name="Lee D.-Y."/>
            <person name="Jeon J."/>
            <person name="Kim K.-T."/>
            <person name="Cheong K."/>
            <person name="Song H."/>
            <person name="Choi G."/>
            <person name="Ko J."/>
            <person name="Opiyo S.O."/>
            <person name="Zuo S."/>
            <person name="Madhav S."/>
            <person name="Lee Y.-H."/>
            <person name="Wang G.-L."/>
        </authorList>
    </citation>
    <scope>NUCLEOTIDE SEQUENCE</scope>
    <source>
        <strain evidence="1">AG1-IA YN-7</strain>
    </source>
</reference>
<organism evidence="1 2">
    <name type="scientific">Rhizoctonia solani</name>
    <dbReference type="NCBI Taxonomy" id="456999"/>
    <lineage>
        <taxon>Eukaryota</taxon>
        <taxon>Fungi</taxon>
        <taxon>Dikarya</taxon>
        <taxon>Basidiomycota</taxon>
        <taxon>Agaricomycotina</taxon>
        <taxon>Agaricomycetes</taxon>
        <taxon>Cantharellales</taxon>
        <taxon>Ceratobasidiaceae</taxon>
        <taxon>Rhizoctonia</taxon>
    </lineage>
</organism>
<gene>
    <name evidence="1" type="ORF">RHS04_08449</name>
</gene>
<dbReference type="Proteomes" id="UP000650582">
    <property type="component" value="Unassembled WGS sequence"/>
</dbReference>
<dbReference type="EMBL" id="JACYCC010000220">
    <property type="protein sequence ID" value="KAF8671187.1"/>
    <property type="molecule type" value="Genomic_DNA"/>
</dbReference>